<dbReference type="Pfam" id="PF00990">
    <property type="entry name" value="GGDEF"/>
    <property type="match status" value="1"/>
</dbReference>
<dbReference type="SMART" id="SM00052">
    <property type="entry name" value="EAL"/>
    <property type="match status" value="1"/>
</dbReference>
<keyword evidence="7" id="KW-1185">Reference proteome</keyword>
<dbReference type="InterPro" id="IPR035919">
    <property type="entry name" value="EAL_sf"/>
</dbReference>
<dbReference type="OrthoDB" id="9813903at2"/>
<evidence type="ECO:0000259" key="4">
    <source>
        <dbReference type="PROSITE" id="PS50883"/>
    </source>
</evidence>
<dbReference type="PROSITE" id="PS50112">
    <property type="entry name" value="PAS"/>
    <property type="match status" value="3"/>
</dbReference>
<feature type="domain" description="PAS" evidence="2">
    <location>
        <begin position="208"/>
        <end position="252"/>
    </location>
</feature>
<dbReference type="InterPro" id="IPR000700">
    <property type="entry name" value="PAS-assoc_C"/>
</dbReference>
<evidence type="ECO:0000259" key="3">
    <source>
        <dbReference type="PROSITE" id="PS50113"/>
    </source>
</evidence>
<feature type="transmembrane region" description="Helical" evidence="1">
    <location>
        <begin position="47"/>
        <end position="68"/>
    </location>
</feature>
<protein>
    <submittedName>
        <fullName evidence="6">Diguanylate cyclase/phosphodiesterase with PAS/PAC sensor(S)</fullName>
    </submittedName>
</protein>
<feature type="domain" description="PAC" evidence="3">
    <location>
        <begin position="530"/>
        <end position="582"/>
    </location>
</feature>
<gene>
    <name evidence="6" type="ordered locus">Galf_1153</name>
</gene>
<dbReference type="EMBL" id="CP002159">
    <property type="protein sequence ID" value="ADL55181.1"/>
    <property type="molecule type" value="Genomic_DNA"/>
</dbReference>
<dbReference type="InterPro" id="IPR052155">
    <property type="entry name" value="Biofilm_reg_signaling"/>
</dbReference>
<feature type="domain" description="PAC" evidence="3">
    <location>
        <begin position="404"/>
        <end position="461"/>
    </location>
</feature>
<dbReference type="PROSITE" id="PS50883">
    <property type="entry name" value="EAL"/>
    <property type="match status" value="1"/>
</dbReference>
<dbReference type="PANTHER" id="PTHR44757:SF2">
    <property type="entry name" value="BIOFILM ARCHITECTURE MAINTENANCE PROTEIN MBAA"/>
    <property type="match status" value="1"/>
</dbReference>
<evidence type="ECO:0000256" key="1">
    <source>
        <dbReference type="SAM" id="Phobius"/>
    </source>
</evidence>
<dbReference type="InterPro" id="IPR013656">
    <property type="entry name" value="PAS_4"/>
</dbReference>
<dbReference type="KEGG" id="gca:Galf_1153"/>
<keyword evidence="1" id="KW-0472">Membrane</keyword>
<dbReference type="SMART" id="SM00091">
    <property type="entry name" value="PAS"/>
    <property type="match status" value="3"/>
</dbReference>
<dbReference type="PANTHER" id="PTHR44757">
    <property type="entry name" value="DIGUANYLATE CYCLASE DGCP"/>
    <property type="match status" value="1"/>
</dbReference>
<keyword evidence="1" id="KW-0812">Transmembrane</keyword>
<feature type="domain" description="PAS" evidence="2">
    <location>
        <begin position="335"/>
        <end position="387"/>
    </location>
</feature>
<dbReference type="SUPFAM" id="SSF141868">
    <property type="entry name" value="EAL domain-like"/>
    <property type="match status" value="1"/>
</dbReference>
<dbReference type="SUPFAM" id="SSF55785">
    <property type="entry name" value="PYP-like sensor domain (PAS domain)"/>
    <property type="match status" value="3"/>
</dbReference>
<name>D9SF84_GALCS</name>
<dbReference type="Pfam" id="PF08448">
    <property type="entry name" value="PAS_4"/>
    <property type="match status" value="2"/>
</dbReference>
<feature type="domain" description="PAS" evidence="2">
    <location>
        <begin position="457"/>
        <end position="503"/>
    </location>
</feature>
<sequence length="1013" mass="113218">MHVKYDTSILKSEQTRNLFATHIPSLTASMLLAIILVYIQWDVVSHDVLVGWLILLEAVQLARMALVVRYQRNATVAEEVISARLMRFRFGVLVSGVIWGGASFLLFPQENLPHQMFLIFMLAGLTTASVVSYSADLVSAVIFALSIVTPLIARLLIVSDELAMAMAIAVLLYLGFLMVSLRLINRNLIENIRMRHEGELREAAMNVSKERYRLLLAHSPVGIFHYDLNFVITYCNARFAELIGCPVAQVNGLDLYNLSDNAVLPALTAALAGDRGYFEGQYQAVFNDGWIAMTCAASCDARGNVIGGIAIVESIHERKMAEMALALSNQKHDEERKLFQTILDNLPLGMWMLGVDGKIKFVNETFCNALGIAAHDFFDAGHYSDLLPLSIADKCKESDRACFMQGEPHYSTEWLPFTDGRAHLLEMTRVRLHDSANNVTGLIGLAADITERQKVESELRIAAAAFEAQEGMLITDRHNVIMRVNQAFTSITGYLAEEVLGKNPCFLASGRHDAGFYQSMWEGLNEKGKWEGEVWNRRKDGEIYPEYLLISAVKDIKNEVANYVATFRDITANKAAESEIKKLAFYDPLTLLPNRRLLTDRLNHALASSARNRNIGALLFIDLDNFKTLNDTLGHDMGDALLKQVALRLKSCIREDDTLARLGGDEFVVILENLSELAMDAATKAELIGEKILAALNQVYPLASQEYHGAASIGVTLFAGHALSIDELMKQADIAMYQSKKSGRNTLRFFDLDTQKIINERAELEIELRKAVDKKQLHLHYQIQLNSVGTPLSAEALIRWVHPVRGLISPAHFIPLAEDTGLILPIGQWVLDTACAQLHSWQDERFTQDLTLAVNVSAKQFHQKNFVALVKETVQRHAINPKLLKLELTESMLVENIEDIIVTMNALREMGIQFSLDDFGTGYSSLQYLKRLPLNQLKIDQSFVRELSSSSSDRAIVRTIVAMAESLNLNVIAEGVETEEQHTLLQDIGCNYYQGYLFGKPMPIEQLDAILAR</sequence>
<dbReference type="InterPro" id="IPR000014">
    <property type="entry name" value="PAS"/>
</dbReference>
<dbReference type="PROSITE" id="PS50887">
    <property type="entry name" value="GGDEF"/>
    <property type="match status" value="1"/>
</dbReference>
<feature type="transmembrane region" description="Helical" evidence="1">
    <location>
        <begin position="113"/>
        <end position="131"/>
    </location>
</feature>
<dbReference type="CDD" id="cd01949">
    <property type="entry name" value="GGDEF"/>
    <property type="match status" value="1"/>
</dbReference>
<dbReference type="InterPro" id="IPR001610">
    <property type="entry name" value="PAC"/>
</dbReference>
<dbReference type="SMART" id="SM00086">
    <property type="entry name" value="PAC"/>
    <property type="match status" value="3"/>
</dbReference>
<dbReference type="FunFam" id="3.20.20.450:FF:000001">
    <property type="entry name" value="Cyclic di-GMP phosphodiesterase yahA"/>
    <property type="match status" value="1"/>
</dbReference>
<evidence type="ECO:0000259" key="5">
    <source>
        <dbReference type="PROSITE" id="PS50887"/>
    </source>
</evidence>
<dbReference type="CDD" id="cd00130">
    <property type="entry name" value="PAS"/>
    <property type="match status" value="3"/>
</dbReference>
<dbReference type="CDD" id="cd01948">
    <property type="entry name" value="EAL"/>
    <property type="match status" value="1"/>
</dbReference>
<dbReference type="Gene3D" id="3.30.70.270">
    <property type="match status" value="1"/>
</dbReference>
<dbReference type="Gene3D" id="3.20.20.450">
    <property type="entry name" value="EAL domain"/>
    <property type="match status" value="1"/>
</dbReference>
<dbReference type="InterPro" id="IPR043128">
    <property type="entry name" value="Rev_trsase/Diguanyl_cyclase"/>
</dbReference>
<dbReference type="InterPro" id="IPR000160">
    <property type="entry name" value="GGDEF_dom"/>
</dbReference>
<dbReference type="eggNOG" id="COG2202">
    <property type="taxonomic scope" value="Bacteria"/>
</dbReference>
<feature type="transmembrane region" description="Helical" evidence="1">
    <location>
        <begin position="21"/>
        <end position="41"/>
    </location>
</feature>
<keyword evidence="1" id="KW-1133">Transmembrane helix</keyword>
<dbReference type="Gene3D" id="3.30.450.20">
    <property type="entry name" value="PAS domain"/>
    <property type="match status" value="3"/>
</dbReference>
<dbReference type="Proteomes" id="UP000001235">
    <property type="component" value="Chromosome"/>
</dbReference>
<dbReference type="STRING" id="395494.Galf_1153"/>
<dbReference type="HOGENOM" id="CLU_000445_70_20_4"/>
<dbReference type="RefSeq" id="WP_013293120.1">
    <property type="nucleotide sequence ID" value="NC_014394.1"/>
</dbReference>
<dbReference type="InterPro" id="IPR035965">
    <property type="entry name" value="PAS-like_dom_sf"/>
</dbReference>
<dbReference type="NCBIfam" id="TIGR00229">
    <property type="entry name" value="sensory_box"/>
    <property type="match status" value="3"/>
</dbReference>
<feature type="domain" description="EAL" evidence="4">
    <location>
        <begin position="761"/>
        <end position="1013"/>
    </location>
</feature>
<reference evidence="6 7" key="1">
    <citation type="submission" date="2010-08" db="EMBL/GenBank/DDBJ databases">
        <title>Complete sequence of Gallionella capsiferriformans ES-2.</title>
        <authorList>
            <consortium name="US DOE Joint Genome Institute"/>
            <person name="Lucas S."/>
            <person name="Copeland A."/>
            <person name="Lapidus A."/>
            <person name="Cheng J.-F."/>
            <person name="Bruce D."/>
            <person name="Goodwin L."/>
            <person name="Pitluck S."/>
            <person name="Chertkov O."/>
            <person name="Davenport K.W."/>
            <person name="Detter J.C."/>
            <person name="Han C."/>
            <person name="Tapia R."/>
            <person name="Land M."/>
            <person name="Hauser L."/>
            <person name="Chang Y.-J."/>
            <person name="Jeffries C."/>
            <person name="Kyrpides N."/>
            <person name="Ivanova N."/>
            <person name="Mikhailova N."/>
            <person name="Shelobolina E.S."/>
            <person name="Picardal F."/>
            <person name="Roden E."/>
            <person name="Emerson D."/>
            <person name="Woyke T."/>
        </authorList>
    </citation>
    <scope>NUCLEOTIDE SEQUENCE [LARGE SCALE GENOMIC DNA]</scope>
    <source>
        <strain evidence="6 7">ES-2</strain>
    </source>
</reference>
<dbReference type="NCBIfam" id="TIGR00254">
    <property type="entry name" value="GGDEF"/>
    <property type="match status" value="1"/>
</dbReference>
<feature type="transmembrane region" description="Helical" evidence="1">
    <location>
        <begin position="88"/>
        <end position="107"/>
    </location>
</feature>
<feature type="transmembrane region" description="Helical" evidence="1">
    <location>
        <begin position="163"/>
        <end position="184"/>
    </location>
</feature>
<dbReference type="SMART" id="SM00267">
    <property type="entry name" value="GGDEF"/>
    <property type="match status" value="1"/>
</dbReference>
<dbReference type="Pfam" id="PF13426">
    <property type="entry name" value="PAS_9"/>
    <property type="match status" value="1"/>
</dbReference>
<accession>D9SF84</accession>
<organism evidence="6 7">
    <name type="scientific">Gallionella capsiferriformans (strain ES-2)</name>
    <name type="common">Gallionella ferruginea capsiferriformans (strain ES-2)</name>
    <dbReference type="NCBI Taxonomy" id="395494"/>
    <lineage>
        <taxon>Bacteria</taxon>
        <taxon>Pseudomonadati</taxon>
        <taxon>Pseudomonadota</taxon>
        <taxon>Betaproteobacteria</taxon>
        <taxon>Nitrosomonadales</taxon>
        <taxon>Gallionellaceae</taxon>
        <taxon>Gallionella</taxon>
    </lineage>
</organism>
<evidence type="ECO:0000313" key="6">
    <source>
        <dbReference type="EMBL" id="ADL55181.1"/>
    </source>
</evidence>
<proteinExistence type="predicted"/>
<evidence type="ECO:0000313" key="7">
    <source>
        <dbReference type="Proteomes" id="UP000001235"/>
    </source>
</evidence>
<evidence type="ECO:0000259" key="2">
    <source>
        <dbReference type="PROSITE" id="PS50112"/>
    </source>
</evidence>
<dbReference type="SUPFAM" id="SSF55073">
    <property type="entry name" value="Nucleotide cyclase"/>
    <property type="match status" value="1"/>
</dbReference>
<feature type="domain" description="GGDEF" evidence="5">
    <location>
        <begin position="614"/>
        <end position="752"/>
    </location>
</feature>
<dbReference type="InterPro" id="IPR029787">
    <property type="entry name" value="Nucleotide_cyclase"/>
</dbReference>
<dbReference type="eggNOG" id="COG5001">
    <property type="taxonomic scope" value="Bacteria"/>
</dbReference>
<dbReference type="PROSITE" id="PS50113">
    <property type="entry name" value="PAC"/>
    <property type="match status" value="2"/>
</dbReference>
<dbReference type="Pfam" id="PF00563">
    <property type="entry name" value="EAL"/>
    <property type="match status" value="1"/>
</dbReference>
<dbReference type="AlphaFoldDB" id="D9SF84"/>
<feature type="transmembrane region" description="Helical" evidence="1">
    <location>
        <begin position="138"/>
        <end position="157"/>
    </location>
</feature>
<dbReference type="InterPro" id="IPR001633">
    <property type="entry name" value="EAL_dom"/>
</dbReference>